<sequence>MGISAEYHQGEHLRETVLKMDKAESSFSTEKSSGEAFNESKSFEKKGDYGIVDNIIYGAGIGVGAVGLSLAVLSSTVLASTLLFSSYFCTNTCNVNEEEFSDDFI</sequence>
<dbReference type="Proteomes" id="UP001056978">
    <property type="component" value="Chromosome 7"/>
</dbReference>
<keyword evidence="2" id="KW-1185">Reference proteome</keyword>
<dbReference type="EMBL" id="CM043775">
    <property type="protein sequence ID" value="KAI4839549.1"/>
    <property type="molecule type" value="Genomic_DNA"/>
</dbReference>
<accession>A0ACB9YBG7</accession>
<evidence type="ECO:0000313" key="1">
    <source>
        <dbReference type="EMBL" id="KAI4839549.1"/>
    </source>
</evidence>
<name>A0ACB9YBG7_PLABR</name>
<gene>
    <name evidence="1" type="ORF">MKS88_002106</name>
</gene>
<proteinExistence type="predicted"/>
<organism evidence="1 2">
    <name type="scientific">Plasmodium brasilianum</name>
    <dbReference type="NCBI Taxonomy" id="5824"/>
    <lineage>
        <taxon>Eukaryota</taxon>
        <taxon>Sar</taxon>
        <taxon>Alveolata</taxon>
        <taxon>Apicomplexa</taxon>
        <taxon>Aconoidasida</taxon>
        <taxon>Haemosporida</taxon>
        <taxon>Plasmodiidae</taxon>
        <taxon>Plasmodium</taxon>
        <taxon>Plasmodium (Plasmodium)</taxon>
    </lineage>
</organism>
<reference evidence="1" key="1">
    <citation type="submission" date="2022-06" db="EMBL/GenBank/DDBJ databases">
        <title>The First Complete Genome of the Simian Malaria Parasite Plasmodium brasilianum.</title>
        <authorList>
            <person name="Bajic M."/>
            <person name="Ravishankar S."/>
        </authorList>
    </citation>
    <scope>NUCLEOTIDE SEQUENCE</scope>
    <source>
        <strain evidence="1">Bolivian I</strain>
    </source>
</reference>
<protein>
    <submittedName>
        <fullName evidence="1">Uncharacterized protein</fullName>
    </submittedName>
</protein>
<evidence type="ECO:0000313" key="2">
    <source>
        <dbReference type="Proteomes" id="UP001056978"/>
    </source>
</evidence>
<comment type="caution">
    <text evidence="1">The sequence shown here is derived from an EMBL/GenBank/DDBJ whole genome shotgun (WGS) entry which is preliminary data.</text>
</comment>